<dbReference type="PANTHER" id="PTHR11011:SF61">
    <property type="entry name" value="FATTY ACYL-COA REDUCTASE"/>
    <property type="match status" value="1"/>
</dbReference>
<evidence type="ECO:0000256" key="8">
    <source>
        <dbReference type="ARBA" id="ARBA00023136"/>
    </source>
</evidence>
<organism evidence="13 14">
    <name type="scientific">Rhynchophorus ferrugineus</name>
    <name type="common">Red palm weevil</name>
    <name type="synonym">Curculio ferrugineus</name>
    <dbReference type="NCBI Taxonomy" id="354439"/>
    <lineage>
        <taxon>Eukaryota</taxon>
        <taxon>Metazoa</taxon>
        <taxon>Ecdysozoa</taxon>
        <taxon>Arthropoda</taxon>
        <taxon>Hexapoda</taxon>
        <taxon>Insecta</taxon>
        <taxon>Pterygota</taxon>
        <taxon>Neoptera</taxon>
        <taxon>Endopterygota</taxon>
        <taxon>Coleoptera</taxon>
        <taxon>Polyphaga</taxon>
        <taxon>Cucujiformia</taxon>
        <taxon>Curculionidae</taxon>
        <taxon>Dryophthorinae</taxon>
        <taxon>Rhynchophorus</taxon>
    </lineage>
</organism>
<evidence type="ECO:0000256" key="10">
    <source>
        <dbReference type="RuleBase" id="RU363097"/>
    </source>
</evidence>
<dbReference type="CDD" id="cd05236">
    <property type="entry name" value="FAR-N_SDR_e"/>
    <property type="match status" value="1"/>
</dbReference>
<dbReference type="Pfam" id="PF07993">
    <property type="entry name" value="NAD_binding_4"/>
    <property type="match status" value="1"/>
</dbReference>
<comment type="catalytic activity">
    <reaction evidence="9 10">
        <text>a long-chain fatty acyl-CoA + 2 NADPH + 2 H(+) = a long-chain primary fatty alcohol + 2 NADP(+) + CoA</text>
        <dbReference type="Rhea" id="RHEA:52716"/>
        <dbReference type="ChEBI" id="CHEBI:15378"/>
        <dbReference type="ChEBI" id="CHEBI:57287"/>
        <dbReference type="ChEBI" id="CHEBI:57783"/>
        <dbReference type="ChEBI" id="CHEBI:58349"/>
        <dbReference type="ChEBI" id="CHEBI:77396"/>
        <dbReference type="ChEBI" id="CHEBI:83139"/>
        <dbReference type="EC" id="1.2.1.84"/>
    </reaction>
</comment>
<keyword evidence="5 10" id="KW-0521">NADP</keyword>
<evidence type="ECO:0000256" key="6">
    <source>
        <dbReference type="ARBA" id="ARBA00022989"/>
    </source>
</evidence>
<dbReference type="InterPro" id="IPR033640">
    <property type="entry name" value="FAR_C"/>
</dbReference>
<reference evidence="13" key="1">
    <citation type="submission" date="2020-08" db="EMBL/GenBank/DDBJ databases">
        <title>Genome sequencing and assembly of the red palm weevil Rhynchophorus ferrugineus.</title>
        <authorList>
            <person name="Dias G.B."/>
            <person name="Bergman C.M."/>
            <person name="Manee M."/>
        </authorList>
    </citation>
    <scope>NUCLEOTIDE SEQUENCE</scope>
    <source>
        <strain evidence="13">AA-2017</strain>
        <tissue evidence="13">Whole larva</tissue>
    </source>
</reference>
<dbReference type="Gene3D" id="3.40.50.720">
    <property type="entry name" value="NAD(P)-binding Rossmann-like Domain"/>
    <property type="match status" value="1"/>
</dbReference>
<evidence type="ECO:0000259" key="12">
    <source>
        <dbReference type="Pfam" id="PF07993"/>
    </source>
</evidence>
<feature type="domain" description="Thioester reductase (TE)" evidence="12">
    <location>
        <begin position="24"/>
        <end position="290"/>
    </location>
</feature>
<comment type="function">
    <text evidence="10">Catalyzes the reduction of fatty acyl-CoA to fatty alcohols.</text>
</comment>
<dbReference type="GO" id="GO:0102965">
    <property type="term" value="F:alcohol-forming long-chain fatty acyl-CoA reductase activity"/>
    <property type="evidence" value="ECO:0007669"/>
    <property type="project" value="UniProtKB-EC"/>
</dbReference>
<accession>A0A834I9J7</accession>
<name>A0A834I9J7_RHYFE</name>
<comment type="similarity">
    <text evidence="2 10">Belongs to the fatty acyl-CoA reductase family.</text>
</comment>
<dbReference type="InterPro" id="IPR013120">
    <property type="entry name" value="FAR_NAD-bd"/>
</dbReference>
<evidence type="ECO:0000313" key="13">
    <source>
        <dbReference type="EMBL" id="KAF7274013.1"/>
    </source>
</evidence>
<keyword evidence="7 10" id="KW-0443">Lipid metabolism</keyword>
<keyword evidence="4 10" id="KW-0812">Transmembrane</keyword>
<dbReference type="PANTHER" id="PTHR11011">
    <property type="entry name" value="MALE STERILITY PROTEIN 2-RELATED"/>
    <property type="match status" value="1"/>
</dbReference>
<keyword evidence="8 10" id="KW-0472">Membrane</keyword>
<dbReference type="CDD" id="cd09071">
    <property type="entry name" value="FAR_C"/>
    <property type="match status" value="1"/>
</dbReference>
<dbReference type="Proteomes" id="UP000625711">
    <property type="component" value="Unassembled WGS sequence"/>
</dbReference>
<keyword evidence="14" id="KW-1185">Reference proteome</keyword>
<dbReference type="OrthoDB" id="429813at2759"/>
<evidence type="ECO:0000313" key="14">
    <source>
        <dbReference type="Proteomes" id="UP000625711"/>
    </source>
</evidence>
<dbReference type="EMBL" id="JAACXV010013154">
    <property type="protein sequence ID" value="KAF7274013.1"/>
    <property type="molecule type" value="Genomic_DNA"/>
</dbReference>
<evidence type="ECO:0000256" key="2">
    <source>
        <dbReference type="ARBA" id="ARBA00005928"/>
    </source>
</evidence>
<dbReference type="GO" id="GO:0005777">
    <property type="term" value="C:peroxisome"/>
    <property type="evidence" value="ECO:0007669"/>
    <property type="project" value="TreeGrafter"/>
</dbReference>
<dbReference type="GO" id="GO:0035336">
    <property type="term" value="P:long-chain fatty-acyl-CoA metabolic process"/>
    <property type="evidence" value="ECO:0007669"/>
    <property type="project" value="TreeGrafter"/>
</dbReference>
<evidence type="ECO:0000259" key="11">
    <source>
        <dbReference type="Pfam" id="PF03015"/>
    </source>
</evidence>
<dbReference type="InterPro" id="IPR026055">
    <property type="entry name" value="FAR"/>
</dbReference>
<feature type="transmembrane region" description="Helical" evidence="10">
    <location>
        <begin position="352"/>
        <end position="378"/>
    </location>
</feature>
<evidence type="ECO:0000256" key="9">
    <source>
        <dbReference type="ARBA" id="ARBA00052530"/>
    </source>
</evidence>
<evidence type="ECO:0000256" key="5">
    <source>
        <dbReference type="ARBA" id="ARBA00022857"/>
    </source>
</evidence>
<comment type="subcellular location">
    <subcellularLocation>
        <location evidence="1">Membrane</location>
        <topology evidence="1">Multi-pass membrane protein</topology>
    </subcellularLocation>
</comment>
<evidence type="ECO:0000256" key="4">
    <source>
        <dbReference type="ARBA" id="ARBA00022692"/>
    </source>
</evidence>
<dbReference type="GO" id="GO:0016020">
    <property type="term" value="C:membrane"/>
    <property type="evidence" value="ECO:0007669"/>
    <property type="project" value="UniProtKB-SubCell"/>
</dbReference>
<evidence type="ECO:0000256" key="3">
    <source>
        <dbReference type="ARBA" id="ARBA00022516"/>
    </source>
</evidence>
<dbReference type="FunFam" id="3.40.50.720:FF:000143">
    <property type="entry name" value="Fatty acyl-CoA reductase"/>
    <property type="match status" value="1"/>
</dbReference>
<sequence length="496" mass="57070">MSSDAVPDDIDRIANTFKCKTIFISGATGFLGKLLIEKLLRITEVKKLYLLIREKKGKTSDQRLKDLFNHVVFSKLDPKSLKKCQIISGDVSQENLGISEHDRQIIANEAELIFHSAATTRFDDTLKYAVTVNTRGTKYMLDLAKQCKKLQLFVHVSTAYAFPHVAELEEKPYPPPADPNEVLNGLSWIKDDALEKFSKKILGDCPNTYTFSKALAEDLVNKEQGKIPAIILRPAVVIPTLTEPIPGFFNNLHSPMGIFIGAGKGVIRSMYMDSKSYANLIPADATVNGMLICVWDYLTRRKQNVFNLCVPLEDVKLNWEEIIEMGKEVIYNRIPFNGIMWYPGGVMTKNKLWHYFNFILFQIFPALLIDAFLVCLGYPPVLIKVNQKLHKGQEMFEFYTTKAWNFKTDFVLSVRRRMNSKEKSNYKVDAEGIDIPKYLEKCMLYSRREIFKETDDMLPAAKRNMKILFVVDRIIKITFFVAVFYYLYKLIFLKIF</sequence>
<dbReference type="SUPFAM" id="SSF51735">
    <property type="entry name" value="NAD(P)-binding Rossmann-fold domains"/>
    <property type="match status" value="1"/>
</dbReference>
<feature type="domain" description="Fatty acyl-CoA reductase C-terminal" evidence="11">
    <location>
        <begin position="361"/>
        <end position="453"/>
    </location>
</feature>
<evidence type="ECO:0000256" key="7">
    <source>
        <dbReference type="ARBA" id="ARBA00023098"/>
    </source>
</evidence>
<dbReference type="AlphaFoldDB" id="A0A834I9J7"/>
<comment type="caution">
    <text evidence="13">The sequence shown here is derived from an EMBL/GenBank/DDBJ whole genome shotgun (WGS) entry which is preliminary data.</text>
</comment>
<proteinExistence type="inferred from homology"/>
<keyword evidence="3 10" id="KW-0444">Lipid biosynthesis</keyword>
<gene>
    <name evidence="13" type="ORF">GWI33_013303</name>
</gene>
<evidence type="ECO:0000256" key="1">
    <source>
        <dbReference type="ARBA" id="ARBA00004141"/>
    </source>
</evidence>
<keyword evidence="6 10" id="KW-1133">Transmembrane helix</keyword>
<dbReference type="EC" id="1.2.1.84" evidence="10"/>
<dbReference type="Pfam" id="PF03015">
    <property type="entry name" value="Sterile"/>
    <property type="match status" value="1"/>
</dbReference>
<keyword evidence="10" id="KW-0560">Oxidoreductase</keyword>
<feature type="transmembrane region" description="Helical" evidence="10">
    <location>
        <begin position="467"/>
        <end position="488"/>
    </location>
</feature>
<dbReference type="InterPro" id="IPR036291">
    <property type="entry name" value="NAD(P)-bd_dom_sf"/>
</dbReference>
<dbReference type="GO" id="GO:0080019">
    <property type="term" value="F:alcohol-forming very long-chain fatty acyl-CoA reductase activity"/>
    <property type="evidence" value="ECO:0007669"/>
    <property type="project" value="InterPro"/>
</dbReference>
<protein>
    <recommendedName>
        <fullName evidence="10">Fatty acyl-CoA reductase</fullName>
        <ecNumber evidence="10">1.2.1.84</ecNumber>
    </recommendedName>
</protein>